<keyword evidence="2 4" id="KW-0689">Ribosomal protein</keyword>
<dbReference type="GO" id="GO:0005840">
    <property type="term" value="C:ribosome"/>
    <property type="evidence" value="ECO:0007669"/>
    <property type="project" value="UniProtKB-KW"/>
</dbReference>
<dbReference type="Pfam" id="PF00471">
    <property type="entry name" value="Ribosomal_L33"/>
    <property type="match status" value="1"/>
</dbReference>
<dbReference type="GeneID" id="9978455"/>
<sequence length="66" mass="7770">MAKKKDIRITIVLECTSCDQGDNTRTLKGISRYTTQKNRRNTVNRVELKKFCCCCLKHTIHRELKK</sequence>
<dbReference type="AlphaFoldDB" id="E3T2S5"/>
<dbReference type="EMBL" id="JN968380">
    <property type="protein sequence ID" value="AEV58360.1"/>
    <property type="molecule type" value="Genomic_DNA"/>
</dbReference>
<evidence type="ECO:0000256" key="3">
    <source>
        <dbReference type="ARBA" id="ARBA00023274"/>
    </source>
</evidence>
<organism evidence="4">
    <name type="scientific">Equisetum arvense</name>
    <name type="common">Field horsetail</name>
    <name type="synonym">Common horsetail</name>
    <dbReference type="NCBI Taxonomy" id="3258"/>
    <lineage>
        <taxon>Eukaryota</taxon>
        <taxon>Viridiplantae</taxon>
        <taxon>Streptophyta</taxon>
        <taxon>Embryophyta</taxon>
        <taxon>Tracheophyta</taxon>
        <taxon>Polypodiopsida</taxon>
        <taxon>Equisetidae</taxon>
        <taxon>Equisetales</taxon>
        <taxon>Equisetaceae</taxon>
        <taxon>Equisetum</taxon>
    </lineage>
</organism>
<dbReference type="Gene3D" id="2.20.28.120">
    <property type="entry name" value="Ribosomal protein L33"/>
    <property type="match status" value="1"/>
</dbReference>
<evidence type="ECO:0000313" key="5">
    <source>
        <dbReference type="EMBL" id="AEV58360.1"/>
    </source>
</evidence>
<protein>
    <submittedName>
        <fullName evidence="4">Ribosomal protein L33</fullName>
    </submittedName>
</protein>
<reference evidence="5" key="2">
    <citation type="journal article" date="2014" name="PLoS ONE">
        <title>Chloroplast Genome Differences between Asian and American Equisetum arvense (Equisetaceae) and the Origin of the Hypervariable trnY-trnE Intergenic Spacer.</title>
        <authorList>
            <person name="Kim H.T."/>
            <person name="Kim K.J."/>
        </authorList>
    </citation>
    <scope>NUCLEOTIDE SEQUENCE</scope>
</reference>
<proteinExistence type="inferred from homology"/>
<reference evidence="4" key="1">
    <citation type="journal article" date="2010" name="BMC Evol. Biol.">
        <title>Complete plastome sequences of Equisetum arvense and Isoetes flaccida: implications for phylogeny and plastid genome evolution of early land plant lineages.</title>
        <authorList>
            <person name="Karol K.G."/>
            <person name="Arumuganathan K."/>
            <person name="Boore J.L."/>
            <person name="Duffy A.M."/>
            <person name="Everett K.D."/>
            <person name="Hall J.D."/>
            <person name="Hansen S.K."/>
            <person name="Kuehl J.V."/>
            <person name="Mandoli D.F."/>
            <person name="Mishler B.D."/>
            <person name="Olmstead R.G."/>
            <person name="Renzaglia K.S."/>
            <person name="Wolf P.G."/>
        </authorList>
    </citation>
    <scope>NUCLEOTIDE SEQUENCE [LARGE SCALE GENOMIC DNA]</scope>
</reference>
<dbReference type="InterPro" id="IPR001705">
    <property type="entry name" value="Ribosomal_bL33"/>
</dbReference>
<evidence type="ECO:0000313" key="4">
    <source>
        <dbReference type="EMBL" id="ADA63563.1"/>
    </source>
</evidence>
<name>E3T2S5_EQUAR</name>
<gene>
    <name evidence="4" type="primary">rpl33</name>
</gene>
<keyword evidence="4" id="KW-0150">Chloroplast</keyword>
<comment type="similarity">
    <text evidence="1">Belongs to the bacterial ribosomal protein bL33 family.</text>
</comment>
<dbReference type="NCBIfam" id="TIGR01023">
    <property type="entry name" value="rpmG_bact"/>
    <property type="match status" value="1"/>
</dbReference>
<dbReference type="GO" id="GO:0003735">
    <property type="term" value="F:structural constituent of ribosome"/>
    <property type="evidence" value="ECO:0007669"/>
    <property type="project" value="InterPro"/>
</dbReference>
<dbReference type="EMBL" id="GU191334">
    <property type="protein sequence ID" value="ADA63563.1"/>
    <property type="molecule type" value="Genomic_DNA"/>
</dbReference>
<accession>E3T2S5</accession>
<keyword evidence="3" id="KW-0687">Ribonucleoprotein</keyword>
<dbReference type="NCBIfam" id="NF001860">
    <property type="entry name" value="PRK00595.1"/>
    <property type="match status" value="1"/>
</dbReference>
<evidence type="ECO:0000256" key="1">
    <source>
        <dbReference type="ARBA" id="ARBA00007596"/>
    </source>
</evidence>
<dbReference type="GO" id="GO:0006412">
    <property type="term" value="P:translation"/>
    <property type="evidence" value="ECO:0007669"/>
    <property type="project" value="InterPro"/>
</dbReference>
<dbReference type="InterPro" id="IPR038584">
    <property type="entry name" value="Ribosomal_bL33_sf"/>
</dbReference>
<dbReference type="GO" id="GO:0005737">
    <property type="term" value="C:cytoplasm"/>
    <property type="evidence" value="ECO:0007669"/>
    <property type="project" value="UniProtKB-ARBA"/>
</dbReference>
<evidence type="ECO:0000256" key="2">
    <source>
        <dbReference type="ARBA" id="ARBA00022980"/>
    </source>
</evidence>
<dbReference type="PANTHER" id="PTHR43168">
    <property type="entry name" value="50S RIBOSOMAL PROTEIN L33, CHLOROPLASTIC"/>
    <property type="match status" value="1"/>
</dbReference>
<dbReference type="HAMAP" id="MF_00294">
    <property type="entry name" value="Ribosomal_bL33"/>
    <property type="match status" value="1"/>
</dbReference>
<dbReference type="PANTHER" id="PTHR43168:SF2">
    <property type="entry name" value="LARGE RIBOSOMAL SUBUNIT PROTEIN BL33C"/>
    <property type="match status" value="1"/>
</dbReference>
<dbReference type="InterPro" id="IPR011332">
    <property type="entry name" value="Ribosomal_zn-bd"/>
</dbReference>
<keyword evidence="4" id="KW-0934">Plastid</keyword>
<dbReference type="RefSeq" id="YP_004021764.1">
    <property type="nucleotide sequence ID" value="NC_014699.1"/>
</dbReference>
<dbReference type="NCBIfam" id="NF001764">
    <property type="entry name" value="PRK00504.1"/>
    <property type="match status" value="1"/>
</dbReference>
<dbReference type="GO" id="GO:1990904">
    <property type="term" value="C:ribonucleoprotein complex"/>
    <property type="evidence" value="ECO:0007669"/>
    <property type="project" value="UniProtKB-KW"/>
</dbReference>
<dbReference type="SUPFAM" id="SSF57829">
    <property type="entry name" value="Zn-binding ribosomal proteins"/>
    <property type="match status" value="1"/>
</dbReference>
<geneLocation type="plastid" evidence="4"/>